<dbReference type="EMBL" id="POUD01000306">
    <property type="protein sequence ID" value="PZG07147.1"/>
    <property type="molecule type" value="Genomic_DNA"/>
</dbReference>
<organism evidence="2 3">
    <name type="scientific">Nonomuraea aridisoli</name>
    <dbReference type="NCBI Taxonomy" id="2070368"/>
    <lineage>
        <taxon>Bacteria</taxon>
        <taxon>Bacillati</taxon>
        <taxon>Actinomycetota</taxon>
        <taxon>Actinomycetes</taxon>
        <taxon>Streptosporangiales</taxon>
        <taxon>Streptosporangiaceae</taxon>
        <taxon>Nonomuraea</taxon>
    </lineage>
</organism>
<dbReference type="PANTHER" id="PTHR48079:SF6">
    <property type="entry name" value="NAD(P)-BINDING DOMAIN-CONTAINING PROTEIN-RELATED"/>
    <property type="match status" value="1"/>
</dbReference>
<reference evidence="2 3" key="1">
    <citation type="submission" date="2018-01" db="EMBL/GenBank/DDBJ databases">
        <title>Draft genome sequence of Nonomuraea sp. KC333.</title>
        <authorList>
            <person name="Sahin N."/>
            <person name="Saygin H."/>
            <person name="Ay H."/>
        </authorList>
    </citation>
    <scope>NUCLEOTIDE SEQUENCE [LARGE SCALE GENOMIC DNA]</scope>
    <source>
        <strain evidence="2 3">KC333</strain>
    </source>
</reference>
<comment type="caution">
    <text evidence="2">The sequence shown here is derived from an EMBL/GenBank/DDBJ whole genome shotgun (WGS) entry which is preliminary data.</text>
</comment>
<evidence type="ECO:0000313" key="3">
    <source>
        <dbReference type="Proteomes" id="UP000249304"/>
    </source>
</evidence>
<dbReference type="InterPro" id="IPR051783">
    <property type="entry name" value="NAD(P)-dependent_oxidoreduct"/>
</dbReference>
<dbReference type="InterPro" id="IPR036291">
    <property type="entry name" value="NAD(P)-bd_dom_sf"/>
</dbReference>
<dbReference type="PANTHER" id="PTHR48079">
    <property type="entry name" value="PROTEIN YEEZ"/>
    <property type="match status" value="1"/>
</dbReference>
<dbReference type="Pfam" id="PF01370">
    <property type="entry name" value="Epimerase"/>
    <property type="match status" value="1"/>
</dbReference>
<dbReference type="Proteomes" id="UP000249304">
    <property type="component" value="Unassembled WGS sequence"/>
</dbReference>
<evidence type="ECO:0000259" key="1">
    <source>
        <dbReference type="Pfam" id="PF01370"/>
    </source>
</evidence>
<dbReference type="AlphaFoldDB" id="A0A2W2ECT3"/>
<protein>
    <submittedName>
        <fullName evidence="2">Oxidoreductase</fullName>
    </submittedName>
</protein>
<dbReference type="RefSeq" id="WP_111184514.1">
    <property type="nucleotide sequence ID" value="NZ_POUD01000306.1"/>
</dbReference>
<keyword evidence="3" id="KW-1185">Reference proteome</keyword>
<dbReference type="Gene3D" id="3.40.50.720">
    <property type="entry name" value="NAD(P)-binding Rossmann-like Domain"/>
    <property type="match status" value="1"/>
</dbReference>
<dbReference type="InterPro" id="IPR001509">
    <property type="entry name" value="Epimerase_deHydtase"/>
</dbReference>
<feature type="domain" description="NAD-dependent epimerase/dehydratase" evidence="1">
    <location>
        <begin position="4"/>
        <end position="213"/>
    </location>
</feature>
<dbReference type="GO" id="GO:0004029">
    <property type="term" value="F:aldehyde dehydrogenase (NAD+) activity"/>
    <property type="evidence" value="ECO:0007669"/>
    <property type="project" value="TreeGrafter"/>
</dbReference>
<dbReference type="GO" id="GO:0005737">
    <property type="term" value="C:cytoplasm"/>
    <property type="evidence" value="ECO:0007669"/>
    <property type="project" value="TreeGrafter"/>
</dbReference>
<proteinExistence type="predicted"/>
<name>A0A2W2ECT3_9ACTN</name>
<accession>A0A2W2ECT3</accession>
<gene>
    <name evidence="2" type="ORF">C1J01_41315</name>
</gene>
<dbReference type="SUPFAM" id="SSF51735">
    <property type="entry name" value="NAD(P)-binding Rossmann-fold domains"/>
    <property type="match status" value="1"/>
</dbReference>
<sequence>MNLLLLGGTAWLGREVARQAIGRGHAVTCLARGESGPVADGAELVVADRRAAGAYERVHDREWDAVVEVSWQPGMVRGALAALADRAGHWTYVSSGNAYASHGVPGADESTPLLEPTDRDEVDRELYGEAKVACELAGAEAVGDRLVIARAGLIGGPGDHSGRSGYWAARAARDPHGPLLVPDSPELPTQVIDVRDLAAWLLDCAENGTTGTYNAVGPVVPFGEWVEQCRAVAGHTGPVVPADPDWLLRQGVAEYMGPESLPMWLVEPGWEGWSARSGAAAQAAGLRHRPRAELLADLLAWEREQGLDRPRRAGLSATREKELLAALASRP</sequence>
<evidence type="ECO:0000313" key="2">
    <source>
        <dbReference type="EMBL" id="PZG07147.1"/>
    </source>
</evidence>
<dbReference type="OrthoDB" id="7941246at2"/>